<dbReference type="NCBIfam" id="TIGR00707">
    <property type="entry name" value="argD"/>
    <property type="match status" value="1"/>
</dbReference>
<reference evidence="12" key="1">
    <citation type="submission" date="2020-10" db="EMBL/GenBank/DDBJ databases">
        <authorList>
            <person name="Roach M.J.R."/>
        </authorList>
    </citation>
    <scope>NUCLEOTIDE SEQUENCE</scope>
    <source>
        <strain evidence="12">CBS 1945</strain>
    </source>
</reference>
<dbReference type="Gene3D" id="3.40.640.10">
    <property type="entry name" value="Type I PLP-dependent aspartate aminotransferase-like (Major domain)"/>
    <property type="match status" value="1"/>
</dbReference>
<evidence type="ECO:0000256" key="3">
    <source>
        <dbReference type="ARBA" id="ARBA00005024"/>
    </source>
</evidence>
<dbReference type="PIRSF" id="PIRSF000521">
    <property type="entry name" value="Transaminase_4ab_Lys_Orn"/>
    <property type="match status" value="1"/>
</dbReference>
<comment type="cofactor">
    <cofactor evidence="1">
        <name>pyridoxal 5'-phosphate</name>
        <dbReference type="ChEBI" id="CHEBI:597326"/>
    </cofactor>
</comment>
<keyword evidence="13" id="KW-1185">Reference proteome</keyword>
<dbReference type="PANTHER" id="PTHR11986">
    <property type="entry name" value="AMINOTRANSFERASE CLASS III"/>
    <property type="match status" value="1"/>
</dbReference>
<evidence type="ECO:0000256" key="7">
    <source>
        <dbReference type="ARBA" id="ARBA00022576"/>
    </source>
</evidence>
<dbReference type="CDD" id="cd00610">
    <property type="entry name" value="OAT_like"/>
    <property type="match status" value="1"/>
</dbReference>
<dbReference type="Gene3D" id="3.90.1150.10">
    <property type="entry name" value="Aspartate Aminotransferase, domain 1"/>
    <property type="match status" value="1"/>
</dbReference>
<dbReference type="SUPFAM" id="SSF53383">
    <property type="entry name" value="PLP-dependent transferases"/>
    <property type="match status" value="1"/>
</dbReference>
<dbReference type="PROSITE" id="PS00600">
    <property type="entry name" value="AA_TRANSFER_CLASS_3"/>
    <property type="match status" value="1"/>
</dbReference>
<dbReference type="Proteomes" id="UP000662931">
    <property type="component" value="Chromosome 3"/>
</dbReference>
<evidence type="ECO:0000313" key="12">
    <source>
        <dbReference type="EMBL" id="QPG75354.1"/>
    </source>
</evidence>
<proteinExistence type="inferred from homology"/>
<evidence type="ECO:0000256" key="11">
    <source>
        <dbReference type="RuleBase" id="RU003560"/>
    </source>
</evidence>
<dbReference type="FunFam" id="3.40.640.10:FF:000004">
    <property type="entry name" value="Acetylornithine aminotransferase"/>
    <property type="match status" value="1"/>
</dbReference>
<evidence type="ECO:0000256" key="2">
    <source>
        <dbReference type="ARBA" id="ARBA00004173"/>
    </source>
</evidence>
<comment type="similarity">
    <text evidence="4 11">Belongs to the class-III pyridoxal-phosphate-dependent aminotransferase family.</text>
</comment>
<organism evidence="12 13">
    <name type="scientific">Eeniella nana</name>
    <name type="common">Yeast</name>
    <name type="synonym">Brettanomyces nanus</name>
    <dbReference type="NCBI Taxonomy" id="13502"/>
    <lineage>
        <taxon>Eukaryota</taxon>
        <taxon>Fungi</taxon>
        <taxon>Dikarya</taxon>
        <taxon>Ascomycota</taxon>
        <taxon>Saccharomycotina</taxon>
        <taxon>Pichiomycetes</taxon>
        <taxon>Pichiales</taxon>
        <taxon>Pichiaceae</taxon>
        <taxon>Brettanomyces</taxon>
    </lineage>
</organism>
<evidence type="ECO:0000256" key="1">
    <source>
        <dbReference type="ARBA" id="ARBA00001933"/>
    </source>
</evidence>
<keyword evidence="9 12" id="KW-0808">Transferase</keyword>
<dbReference type="HAMAP" id="MF_01107">
    <property type="entry name" value="ArgD_aminotrans_3"/>
    <property type="match status" value="1"/>
</dbReference>
<evidence type="ECO:0000256" key="9">
    <source>
        <dbReference type="ARBA" id="ARBA00022679"/>
    </source>
</evidence>
<dbReference type="EMBL" id="CP064814">
    <property type="protein sequence ID" value="QPG75354.1"/>
    <property type="molecule type" value="Genomic_DNA"/>
</dbReference>
<dbReference type="InterPro" id="IPR049704">
    <property type="entry name" value="Aminotrans_3_PPA_site"/>
</dbReference>
<dbReference type="KEGG" id="bnn:FOA43_002707"/>
<dbReference type="AlphaFoldDB" id="A0A875S8A9"/>
<evidence type="ECO:0000256" key="4">
    <source>
        <dbReference type="ARBA" id="ARBA00008954"/>
    </source>
</evidence>
<dbReference type="OrthoDB" id="5419315at2759"/>
<keyword evidence="10 11" id="KW-0663">Pyridoxal phosphate</keyword>
<dbReference type="RefSeq" id="XP_038778919.1">
    <property type="nucleotide sequence ID" value="XM_038922991.1"/>
</dbReference>
<dbReference type="InterPro" id="IPR004636">
    <property type="entry name" value="AcOrn/SuccOrn_fam"/>
</dbReference>
<dbReference type="InterPro" id="IPR015421">
    <property type="entry name" value="PyrdxlP-dep_Trfase_major"/>
</dbReference>
<keyword evidence="7 12" id="KW-0032">Aminotransferase</keyword>
<sequence>MLRFVFRPFSLLAQKRLLSTSKAVLNAALGSKSFIDSNGKYAVTTYSRPTIVLEKGKGPYLWDLEGKKYIDFFAGIAVTALGHSNPEVAKIMFDQAKTLVHSSNLYHNLWTLELSKLLVEKTKQFGGMYNASKVFLCNSGTEANEAALKFARKYGTSISSDKTEFITFENSFHGRTFGSLAVTPNPKYQKPFAPLVPGVSVATPGDISSVESLISDKTCGVIIEPIQGEGGVHPQSTEFLVALKKLCQKHKALLIYDEIQCGLGRSGKLWAHSRLPNEGHPDILTMAKALGNGYPIGATMITEDIESVLKVGDHGTTFGGNPLGARIGCYVLSQIADKEFLDNVEKKSELFKVKLNELKEKFPQHIKEVRGEGLILGVECNENPSPVVERARQLGLLVITAGGNVIRIVPALNIDDNVIIDGLKVLEKAMEEIYSNN</sequence>
<dbReference type="InterPro" id="IPR005814">
    <property type="entry name" value="Aminotrans_3"/>
</dbReference>
<dbReference type="InterPro" id="IPR015422">
    <property type="entry name" value="PyrdxlP-dep_Trfase_small"/>
</dbReference>
<dbReference type="GO" id="GO:0030170">
    <property type="term" value="F:pyridoxal phosphate binding"/>
    <property type="evidence" value="ECO:0007669"/>
    <property type="project" value="InterPro"/>
</dbReference>
<dbReference type="GeneID" id="62196108"/>
<dbReference type="GO" id="GO:0042802">
    <property type="term" value="F:identical protein binding"/>
    <property type="evidence" value="ECO:0007669"/>
    <property type="project" value="TreeGrafter"/>
</dbReference>
<dbReference type="PANTHER" id="PTHR11986:SF79">
    <property type="entry name" value="ACETYLORNITHINE AMINOTRANSFERASE, MITOCHONDRIAL"/>
    <property type="match status" value="1"/>
</dbReference>
<keyword evidence="8" id="KW-0028">Amino-acid biosynthesis</keyword>
<accession>A0A875S8A9</accession>
<dbReference type="GO" id="GO:0006526">
    <property type="term" value="P:L-arginine biosynthetic process"/>
    <property type="evidence" value="ECO:0007669"/>
    <property type="project" value="UniProtKB-UniPathway"/>
</dbReference>
<dbReference type="NCBIfam" id="NF002325">
    <property type="entry name" value="PRK01278.1"/>
    <property type="match status" value="1"/>
</dbReference>
<evidence type="ECO:0000256" key="8">
    <source>
        <dbReference type="ARBA" id="ARBA00022605"/>
    </source>
</evidence>
<evidence type="ECO:0000313" key="13">
    <source>
        <dbReference type="Proteomes" id="UP000662931"/>
    </source>
</evidence>
<dbReference type="Pfam" id="PF00202">
    <property type="entry name" value="Aminotran_3"/>
    <property type="match status" value="1"/>
</dbReference>
<dbReference type="InterPro" id="IPR050103">
    <property type="entry name" value="Class-III_PLP-dep_AT"/>
</dbReference>
<dbReference type="EC" id="2.6.1.11" evidence="5"/>
<comment type="pathway">
    <text evidence="3">Amino-acid biosynthesis; L-arginine biosynthesis; N(2)-acetyl-L-ornithine from L-glutamate: step 4/4.</text>
</comment>
<dbReference type="GO" id="GO:0005759">
    <property type="term" value="C:mitochondrial matrix"/>
    <property type="evidence" value="ECO:0007669"/>
    <property type="project" value="TreeGrafter"/>
</dbReference>
<dbReference type="GO" id="GO:0003992">
    <property type="term" value="F:N2-acetyl-L-ornithine:2-oxoglutarate 5-aminotransferase activity"/>
    <property type="evidence" value="ECO:0007669"/>
    <property type="project" value="UniProtKB-EC"/>
</dbReference>
<evidence type="ECO:0000256" key="5">
    <source>
        <dbReference type="ARBA" id="ARBA00012919"/>
    </source>
</evidence>
<evidence type="ECO:0000256" key="6">
    <source>
        <dbReference type="ARBA" id="ARBA00021753"/>
    </source>
</evidence>
<protein>
    <recommendedName>
        <fullName evidence="6">Acetylornithine aminotransferase, mitochondrial</fullName>
        <ecNumber evidence="5">2.6.1.11</ecNumber>
    </recommendedName>
</protein>
<comment type="subcellular location">
    <subcellularLocation>
        <location evidence="2">Mitochondrion</location>
    </subcellularLocation>
</comment>
<dbReference type="InterPro" id="IPR015424">
    <property type="entry name" value="PyrdxlP-dep_Trfase"/>
</dbReference>
<evidence type="ECO:0000256" key="10">
    <source>
        <dbReference type="ARBA" id="ARBA00022898"/>
    </source>
</evidence>
<name>A0A875S8A9_EENNA</name>
<dbReference type="UniPathway" id="UPA00068">
    <property type="reaction ID" value="UER00109"/>
</dbReference>
<gene>
    <name evidence="12" type="primary">ARG8</name>
    <name evidence="12" type="ORF">FOA43_002707</name>
</gene>